<reference evidence="1" key="2">
    <citation type="submission" date="2022-01" db="EMBL/GenBank/DDBJ databases">
        <authorList>
            <person name="Yamashiro T."/>
            <person name="Shiraishi A."/>
            <person name="Satake H."/>
            <person name="Nakayama K."/>
        </authorList>
    </citation>
    <scope>NUCLEOTIDE SEQUENCE</scope>
</reference>
<protein>
    <submittedName>
        <fullName evidence="1">Uncharacterized protein</fullName>
    </submittedName>
</protein>
<sequence>MRRLNPTPNAPFVEVLQRLSRGEDRGDDGDDVTTMMMMTVVVRWGDSGVVVMERMSGGAWSRGSDRSIDEEYIWSSPERVAGKVFRRCHTHPLGGSVVAGAAAMLWVDDDDDDGVGVEVVSRWGVGRQSEG</sequence>
<proteinExistence type="predicted"/>
<gene>
    <name evidence="1" type="ORF">Tco_0728536</name>
</gene>
<reference evidence="1" key="1">
    <citation type="journal article" date="2022" name="Int. J. Mol. Sci.">
        <title>Draft Genome of Tanacetum Coccineum: Genomic Comparison of Closely Related Tanacetum-Family Plants.</title>
        <authorList>
            <person name="Yamashiro T."/>
            <person name="Shiraishi A."/>
            <person name="Nakayama K."/>
            <person name="Satake H."/>
        </authorList>
    </citation>
    <scope>NUCLEOTIDE SEQUENCE</scope>
</reference>
<dbReference type="Proteomes" id="UP001151760">
    <property type="component" value="Unassembled WGS sequence"/>
</dbReference>
<evidence type="ECO:0000313" key="2">
    <source>
        <dbReference type="Proteomes" id="UP001151760"/>
    </source>
</evidence>
<dbReference type="EMBL" id="BQNB010010541">
    <property type="protein sequence ID" value="GJS78655.1"/>
    <property type="molecule type" value="Genomic_DNA"/>
</dbReference>
<keyword evidence="2" id="KW-1185">Reference proteome</keyword>
<comment type="caution">
    <text evidence="1">The sequence shown here is derived from an EMBL/GenBank/DDBJ whole genome shotgun (WGS) entry which is preliminary data.</text>
</comment>
<evidence type="ECO:0000313" key="1">
    <source>
        <dbReference type="EMBL" id="GJS78655.1"/>
    </source>
</evidence>
<accession>A0ABQ4YNU9</accession>
<organism evidence="1 2">
    <name type="scientific">Tanacetum coccineum</name>
    <dbReference type="NCBI Taxonomy" id="301880"/>
    <lineage>
        <taxon>Eukaryota</taxon>
        <taxon>Viridiplantae</taxon>
        <taxon>Streptophyta</taxon>
        <taxon>Embryophyta</taxon>
        <taxon>Tracheophyta</taxon>
        <taxon>Spermatophyta</taxon>
        <taxon>Magnoliopsida</taxon>
        <taxon>eudicotyledons</taxon>
        <taxon>Gunneridae</taxon>
        <taxon>Pentapetalae</taxon>
        <taxon>asterids</taxon>
        <taxon>campanulids</taxon>
        <taxon>Asterales</taxon>
        <taxon>Asteraceae</taxon>
        <taxon>Asteroideae</taxon>
        <taxon>Anthemideae</taxon>
        <taxon>Anthemidinae</taxon>
        <taxon>Tanacetum</taxon>
    </lineage>
</organism>
<name>A0ABQ4YNU9_9ASTR</name>